<dbReference type="EMBL" id="QNUK01000281">
    <property type="protein sequence ID" value="KAF5896323.1"/>
    <property type="molecule type" value="Genomic_DNA"/>
</dbReference>
<sequence length="73" mass="8026">RPLAAPRLELKKIPSSHSGQPEQQESHQQYTHSSVTHLPPALDCDLKLHLVSVEALSRGNIRGLDIPGVQQNT</sequence>
<evidence type="ECO:0000313" key="3">
    <source>
        <dbReference type="Proteomes" id="UP000727407"/>
    </source>
</evidence>
<feature type="non-terminal residue" evidence="2">
    <location>
        <position position="1"/>
    </location>
</feature>
<evidence type="ECO:0000256" key="1">
    <source>
        <dbReference type="SAM" id="MobiDB-lite"/>
    </source>
</evidence>
<proteinExistence type="predicted"/>
<organism evidence="2 3">
    <name type="scientific">Clarias magur</name>
    <name type="common">Asian catfish</name>
    <name type="synonym">Macropteronotus magur</name>
    <dbReference type="NCBI Taxonomy" id="1594786"/>
    <lineage>
        <taxon>Eukaryota</taxon>
        <taxon>Metazoa</taxon>
        <taxon>Chordata</taxon>
        <taxon>Craniata</taxon>
        <taxon>Vertebrata</taxon>
        <taxon>Euteleostomi</taxon>
        <taxon>Actinopterygii</taxon>
        <taxon>Neopterygii</taxon>
        <taxon>Teleostei</taxon>
        <taxon>Ostariophysi</taxon>
        <taxon>Siluriformes</taxon>
        <taxon>Clariidae</taxon>
        <taxon>Clarias</taxon>
    </lineage>
</organism>
<feature type="compositionally biased region" description="Polar residues" evidence="1">
    <location>
        <begin position="15"/>
        <end position="36"/>
    </location>
</feature>
<name>A0A8J4TVG7_CLAMG</name>
<dbReference type="Proteomes" id="UP000727407">
    <property type="component" value="Unassembled WGS sequence"/>
</dbReference>
<keyword evidence="3" id="KW-1185">Reference proteome</keyword>
<comment type="caution">
    <text evidence="2">The sequence shown here is derived from an EMBL/GenBank/DDBJ whole genome shotgun (WGS) entry which is preliminary data.</text>
</comment>
<dbReference type="AlphaFoldDB" id="A0A8J4TVG7"/>
<gene>
    <name evidence="2" type="ORF">DAT39_013957</name>
</gene>
<reference evidence="2" key="1">
    <citation type="submission" date="2020-07" db="EMBL/GenBank/DDBJ databases">
        <title>Clarias magur genome sequencing, assembly and annotation.</title>
        <authorList>
            <person name="Kushwaha B."/>
            <person name="Kumar R."/>
            <person name="Das P."/>
            <person name="Joshi C.G."/>
            <person name="Kumar D."/>
            <person name="Nagpure N.S."/>
            <person name="Pandey M."/>
            <person name="Agarwal S."/>
            <person name="Srivastava S."/>
            <person name="Singh M."/>
            <person name="Sahoo L."/>
            <person name="Jayasankar P."/>
            <person name="Meher P.K."/>
            <person name="Koringa P.G."/>
            <person name="Iquebal M.A."/>
            <person name="Das S.P."/>
            <person name="Bit A."/>
            <person name="Patnaik S."/>
            <person name="Patel N."/>
            <person name="Shah T.M."/>
            <person name="Hinsu A."/>
            <person name="Jena J.K."/>
        </authorList>
    </citation>
    <scope>NUCLEOTIDE SEQUENCE</scope>
    <source>
        <strain evidence="2">CIFAMagur01</strain>
        <tissue evidence="2">Testis</tissue>
    </source>
</reference>
<feature type="region of interest" description="Disordered" evidence="1">
    <location>
        <begin position="1"/>
        <end position="36"/>
    </location>
</feature>
<accession>A0A8J4TVG7</accession>
<evidence type="ECO:0000313" key="2">
    <source>
        <dbReference type="EMBL" id="KAF5896323.1"/>
    </source>
</evidence>
<protein>
    <submittedName>
        <fullName evidence="2">Uncharacterized protein</fullName>
    </submittedName>
</protein>